<sequence length="196" mass="23362">MKNYGEELAYWYLRLNGFFVLDNFVYHRTQHNRDGDADLLAIRLPFVKEVIGGRTDDWDEKLFSYLEEYEVAGVLCEVKTGPRANPSSAFERHKLQHALNRVGFSRLDIEEMLSKHENHCVLESNEKKFLKLVVSEYEIESTTAFLTLSLEYVEDFIYNRTEAYRSQKYNARHFFPSSLLQYMMYRKDKELSGRWR</sequence>
<organism evidence="1 2">
    <name type="scientific">Bacillus cereus</name>
    <dbReference type="NCBI Taxonomy" id="1396"/>
    <lineage>
        <taxon>Bacteria</taxon>
        <taxon>Bacillati</taxon>
        <taxon>Bacillota</taxon>
        <taxon>Bacilli</taxon>
        <taxon>Bacillales</taxon>
        <taxon>Bacillaceae</taxon>
        <taxon>Bacillus</taxon>
        <taxon>Bacillus cereus group</taxon>
    </lineage>
</organism>
<dbReference type="AlphaFoldDB" id="A0A2C1DG74"/>
<dbReference type="RefSeq" id="WP_098786385.1">
    <property type="nucleotide sequence ID" value="NZ_NULO01000059.1"/>
</dbReference>
<evidence type="ECO:0000313" key="1">
    <source>
        <dbReference type="EMBL" id="PGS99421.1"/>
    </source>
</evidence>
<gene>
    <name evidence="1" type="ORF">COD09_17955</name>
</gene>
<evidence type="ECO:0000313" key="2">
    <source>
        <dbReference type="Proteomes" id="UP000225872"/>
    </source>
</evidence>
<dbReference type="EMBL" id="NULO01000059">
    <property type="protein sequence ID" value="PGS99421.1"/>
    <property type="molecule type" value="Genomic_DNA"/>
</dbReference>
<protein>
    <submittedName>
        <fullName evidence="1">Uncharacterized protein</fullName>
    </submittedName>
</protein>
<comment type="caution">
    <text evidence="1">The sequence shown here is derived from an EMBL/GenBank/DDBJ whole genome shotgun (WGS) entry which is preliminary data.</text>
</comment>
<proteinExistence type="predicted"/>
<dbReference type="Proteomes" id="UP000225872">
    <property type="component" value="Unassembled WGS sequence"/>
</dbReference>
<accession>A0A2C1DG74</accession>
<reference evidence="1 2" key="1">
    <citation type="submission" date="2017-09" db="EMBL/GenBank/DDBJ databases">
        <title>Large-scale bioinformatics analysis of Bacillus genomes uncovers conserved roles of natural products in bacterial physiology.</title>
        <authorList>
            <consortium name="Agbiome Team Llc"/>
            <person name="Bleich R.M."/>
            <person name="Grubbs K.J."/>
            <person name="Santa Maria K.C."/>
            <person name="Allen S.E."/>
            <person name="Farag S."/>
            <person name="Shank E.A."/>
            <person name="Bowers A."/>
        </authorList>
    </citation>
    <scope>NUCLEOTIDE SEQUENCE [LARGE SCALE GENOMIC DNA]</scope>
    <source>
        <strain evidence="1 2">AFS041432</strain>
    </source>
</reference>
<name>A0A2C1DG74_BACCE</name>